<dbReference type="InterPro" id="IPR008969">
    <property type="entry name" value="CarboxyPept-like_regulatory"/>
</dbReference>
<feature type="signal peptide" evidence="1">
    <location>
        <begin position="1"/>
        <end position="24"/>
    </location>
</feature>
<feature type="domain" description="Bacterial repeat" evidence="2">
    <location>
        <begin position="863"/>
        <end position="925"/>
    </location>
</feature>
<dbReference type="Gene3D" id="2.60.40.1120">
    <property type="entry name" value="Carboxypeptidase-like, regulatory domain"/>
    <property type="match status" value="1"/>
</dbReference>
<evidence type="ECO:0000259" key="2">
    <source>
        <dbReference type="Pfam" id="PF18998"/>
    </source>
</evidence>
<dbReference type="AlphaFoldDB" id="A0A363ULL7"/>
<feature type="chain" id="PRO_5016925943" description="Bacterial repeat domain-containing protein" evidence="1">
    <location>
        <begin position="25"/>
        <end position="1109"/>
    </location>
</feature>
<dbReference type="RefSeq" id="WP_109720082.1">
    <property type="nucleotide sequence ID" value="NZ_QEQK01000006.1"/>
</dbReference>
<dbReference type="PROSITE" id="PS51257">
    <property type="entry name" value="PROKAR_LIPOPROTEIN"/>
    <property type="match status" value="1"/>
</dbReference>
<reference evidence="3 4" key="1">
    <citation type="submission" date="2018-05" db="EMBL/GenBank/DDBJ databases">
        <title>Abyssibacter profundi OUC007T gen. nov., sp. nov, a marine bacterium isolated from seawater of the Mariana Trench.</title>
        <authorList>
            <person name="Zhou S."/>
        </authorList>
    </citation>
    <scope>NUCLEOTIDE SEQUENCE [LARGE SCALE GENOMIC DNA]</scope>
    <source>
        <strain evidence="3 4">OUC007</strain>
    </source>
</reference>
<keyword evidence="4" id="KW-1185">Reference proteome</keyword>
<dbReference type="InterPro" id="IPR044060">
    <property type="entry name" value="Bacterial_rp_domain"/>
</dbReference>
<feature type="domain" description="Bacterial repeat" evidence="2">
    <location>
        <begin position="610"/>
        <end position="638"/>
    </location>
</feature>
<sequence>MYRWILTAVLAAALLGCDSSTITVQDAQTDSPVALPDRVTGTVQLESGAPVPNAPVMLRSVADDTLVATGTTDEQGRYSLNTNGQRSYYVSVQARFAEGTEATGGRLADLTGPGRGALETIVLPDLSASALSIVGDQARGDGLEIQGLPSQVTALRARAYGGSDGDSFPGEPVTADESFARLGHVWFSATDVSEDPVTQFTPPLQVRVTVSTADLRLLEDAEADTGIIEVAMVSFDESRGLWRSESPGRLEDANGQPVPESALADITAGAYAGPLTVAFQAPHFSCWSFVSFHRLGPPDYNDAPAAPEQRHLRPTVTPASPLAYDDLWLGDFVSGEQAPRRSDSADDGILFCGSQTWVKASYRRNRNRSFDRRGYLQVVQVFGNLADIEGDEGLGVDFGTQGQWTGRNIPVDNWGPGAVASAYLRLDLPSGQATTSGASGHTSGYTRLMLTAAPIDERQALASSTFELGETEDYLDSCRYRLRINVDGDLGSQVTADGQTCTPEASCEVIVGAQETLQMQAMIDGQPVAVRWSVREQRDGPSANCPDGTTCSFTRTETARIDVRGGLAVARFPRRPVVTLSVGGRGQVTDDQGLIDCDARDPAMPPSFEACQGQYGDGDVVALTAQPADGYELSRWVNLDCLEGAVPSVCRVAMAFDERPYGRVIFAPQPTLTVAAGGGGRVVSEPAGINCDGNQPVAADCSLQQPTGTQVTLIAQPDQGQGVQSWSGACLGTQGSRCTLALTENTEVGVNFSAAANLTASVAGAGRLDSTPAGIACTDAGGDCDEAYALGTEVELAATPAPDFGLVGWTGACAGETGFICRVTMDQPTEVGVAFGERFDLSVEVVGNGGAVDGTGNIFNCEADEAGTDPCQETYTDGDRVTLEASAFEGNEFVEWGGDCAFAAASPTCQFQISGDTRVTATFRPTVQNHPLTLTVSGLSGSAGDYDERLICNNSSSPCTQTYAAGSTVMLFAFPDDSAHAVRWGGACQGTPEGQDCTVSNINHPIDVTLEFYDPAVSSNEVVLTVTFAGQGQGQVSDNQLQLACDSGAGSCQARYAPGTEVTLSATPLSTDDVFDGWTAPASCAADPMADCRLRMDADTTATAAFGRQ</sequence>
<feature type="domain" description="Bacterial repeat" evidence="2">
    <location>
        <begin position="704"/>
        <end position="755"/>
    </location>
</feature>
<keyword evidence="1" id="KW-0732">Signal</keyword>
<comment type="caution">
    <text evidence="3">The sequence shown here is derived from an EMBL/GenBank/DDBJ whole genome shotgun (WGS) entry which is preliminary data.</text>
</comment>
<protein>
    <recommendedName>
        <fullName evidence="2">Bacterial repeat domain-containing protein</fullName>
    </recommendedName>
</protein>
<evidence type="ECO:0000256" key="1">
    <source>
        <dbReference type="SAM" id="SignalP"/>
    </source>
</evidence>
<proteinExistence type="predicted"/>
<evidence type="ECO:0000313" key="4">
    <source>
        <dbReference type="Proteomes" id="UP000251800"/>
    </source>
</evidence>
<accession>A0A363ULL7</accession>
<evidence type="ECO:0000313" key="3">
    <source>
        <dbReference type="EMBL" id="PWN56311.1"/>
    </source>
</evidence>
<gene>
    <name evidence="3" type="ORF">DEH80_08595</name>
</gene>
<feature type="domain" description="Bacterial repeat" evidence="2">
    <location>
        <begin position="1051"/>
        <end position="1107"/>
    </location>
</feature>
<feature type="domain" description="Bacterial repeat" evidence="2">
    <location>
        <begin position="784"/>
        <end position="835"/>
    </location>
</feature>
<dbReference type="OrthoDB" id="5758889at2"/>
<feature type="domain" description="Bacterial repeat" evidence="2">
    <location>
        <begin position="957"/>
        <end position="1012"/>
    </location>
</feature>
<organism evidence="3 4">
    <name type="scientific">Abyssibacter profundi</name>
    <dbReference type="NCBI Taxonomy" id="2182787"/>
    <lineage>
        <taxon>Bacteria</taxon>
        <taxon>Pseudomonadati</taxon>
        <taxon>Pseudomonadota</taxon>
        <taxon>Gammaproteobacteria</taxon>
        <taxon>Chromatiales</taxon>
        <taxon>Oceanococcaceae</taxon>
        <taxon>Abyssibacter</taxon>
    </lineage>
</organism>
<dbReference type="Pfam" id="PF18998">
    <property type="entry name" value="Flg_new_2"/>
    <property type="match status" value="6"/>
</dbReference>
<dbReference type="EMBL" id="QEQK01000006">
    <property type="protein sequence ID" value="PWN56311.1"/>
    <property type="molecule type" value="Genomic_DNA"/>
</dbReference>
<name>A0A363ULL7_9GAMM</name>
<dbReference type="Proteomes" id="UP000251800">
    <property type="component" value="Unassembled WGS sequence"/>
</dbReference>
<dbReference type="SUPFAM" id="SSF49464">
    <property type="entry name" value="Carboxypeptidase regulatory domain-like"/>
    <property type="match status" value="1"/>
</dbReference>